<dbReference type="Proteomes" id="UP000184932">
    <property type="component" value="Unassembled WGS sequence"/>
</dbReference>
<comment type="similarity">
    <text evidence="1">Belongs to the HesA/MoeB/ThiF family.</text>
</comment>
<dbReference type="PANTHER" id="PTHR10953">
    <property type="entry name" value="UBIQUITIN-ACTIVATING ENZYME E1"/>
    <property type="match status" value="1"/>
</dbReference>
<dbReference type="PANTHER" id="PTHR10953:SF102">
    <property type="entry name" value="ADENYLYLTRANSFERASE AND SULFURTRANSFERASE MOCS3"/>
    <property type="match status" value="1"/>
</dbReference>
<dbReference type="CDD" id="cd00757">
    <property type="entry name" value="ThiF_MoeB_HesA_family"/>
    <property type="match status" value="1"/>
</dbReference>
<evidence type="ECO:0000313" key="5">
    <source>
        <dbReference type="Proteomes" id="UP000184932"/>
    </source>
</evidence>
<organism evidence="4 5">
    <name type="scientific">Vannielia litorea</name>
    <dbReference type="NCBI Taxonomy" id="1217970"/>
    <lineage>
        <taxon>Bacteria</taxon>
        <taxon>Pseudomonadati</taxon>
        <taxon>Pseudomonadota</taxon>
        <taxon>Alphaproteobacteria</taxon>
        <taxon>Rhodobacterales</taxon>
        <taxon>Paracoccaceae</taxon>
        <taxon>Vannielia</taxon>
    </lineage>
</organism>
<dbReference type="InterPro" id="IPR045886">
    <property type="entry name" value="ThiF/MoeB/HesA"/>
</dbReference>
<dbReference type="GO" id="GO:0004792">
    <property type="term" value="F:thiosulfate-cyanide sulfurtransferase activity"/>
    <property type="evidence" value="ECO:0007669"/>
    <property type="project" value="TreeGrafter"/>
</dbReference>
<keyword evidence="2" id="KW-0472">Membrane</keyword>
<keyword evidence="2" id="KW-1133">Transmembrane helix</keyword>
<dbReference type="GO" id="GO:0016779">
    <property type="term" value="F:nucleotidyltransferase activity"/>
    <property type="evidence" value="ECO:0007669"/>
    <property type="project" value="UniProtKB-KW"/>
</dbReference>
<protein>
    <submittedName>
        <fullName evidence="4">Molybdopterin or thiamine biosynthesis adenylyltransferase</fullName>
    </submittedName>
</protein>
<evidence type="ECO:0000313" key="4">
    <source>
        <dbReference type="EMBL" id="SIO11061.1"/>
    </source>
</evidence>
<keyword evidence="5" id="KW-1185">Reference proteome</keyword>
<evidence type="ECO:0000256" key="1">
    <source>
        <dbReference type="ARBA" id="ARBA00009919"/>
    </source>
</evidence>
<dbReference type="OrthoDB" id="9804286at2"/>
<dbReference type="InterPro" id="IPR035985">
    <property type="entry name" value="Ubiquitin-activating_enz"/>
</dbReference>
<dbReference type="FunFam" id="3.40.50.720:FF:000080">
    <property type="entry name" value="Thiazole biosynthesis adenylyltransferase ThiF"/>
    <property type="match status" value="1"/>
</dbReference>
<evidence type="ECO:0000259" key="3">
    <source>
        <dbReference type="Pfam" id="PF00899"/>
    </source>
</evidence>
<accession>A0A1N6GTZ1</accession>
<proteinExistence type="inferred from homology"/>
<dbReference type="RefSeq" id="WP_084193037.1">
    <property type="nucleotide sequence ID" value="NZ_FSRL01000001.1"/>
</dbReference>
<dbReference type="AlphaFoldDB" id="A0A1N6GTZ1"/>
<dbReference type="EMBL" id="FSRL01000001">
    <property type="protein sequence ID" value="SIO11061.1"/>
    <property type="molecule type" value="Genomic_DNA"/>
</dbReference>
<keyword evidence="4" id="KW-0548">Nucleotidyltransferase</keyword>
<keyword evidence="2" id="KW-0812">Transmembrane</keyword>
<dbReference type="GO" id="GO:0005737">
    <property type="term" value="C:cytoplasm"/>
    <property type="evidence" value="ECO:0007669"/>
    <property type="project" value="TreeGrafter"/>
</dbReference>
<feature type="transmembrane region" description="Helical" evidence="2">
    <location>
        <begin position="26"/>
        <end position="52"/>
    </location>
</feature>
<dbReference type="SUPFAM" id="SSF69572">
    <property type="entry name" value="Activating enzymes of the ubiquitin-like proteins"/>
    <property type="match status" value="1"/>
</dbReference>
<dbReference type="Pfam" id="PF00899">
    <property type="entry name" value="ThiF"/>
    <property type="match status" value="1"/>
</dbReference>
<dbReference type="STRING" id="1217970.SAMN05444002_2782"/>
<gene>
    <name evidence="4" type="ORF">SAMN05444002_2782</name>
</gene>
<feature type="domain" description="THIF-type NAD/FAD binding fold" evidence="3">
    <location>
        <begin position="4"/>
        <end position="226"/>
    </location>
</feature>
<keyword evidence="4" id="KW-0808">Transferase</keyword>
<dbReference type="GO" id="GO:0008641">
    <property type="term" value="F:ubiquitin-like modifier activating enzyme activity"/>
    <property type="evidence" value="ECO:0007669"/>
    <property type="project" value="InterPro"/>
</dbReference>
<dbReference type="InterPro" id="IPR000594">
    <property type="entry name" value="ThiF_NAD_FAD-bd"/>
</dbReference>
<reference evidence="5" key="1">
    <citation type="submission" date="2016-11" db="EMBL/GenBank/DDBJ databases">
        <authorList>
            <person name="Varghese N."/>
            <person name="Submissions S."/>
        </authorList>
    </citation>
    <scope>NUCLEOTIDE SEQUENCE [LARGE SCALE GENOMIC DNA]</scope>
    <source>
        <strain evidence="5">DSM 29440</strain>
    </source>
</reference>
<dbReference type="Gene3D" id="3.40.50.720">
    <property type="entry name" value="NAD(P)-binding Rossmann-like Domain"/>
    <property type="match status" value="1"/>
</dbReference>
<name>A0A1N6GTZ1_9RHOB</name>
<evidence type="ECO:0000256" key="2">
    <source>
        <dbReference type="SAM" id="Phobius"/>
    </source>
</evidence>
<sequence>MSRYARQMILPEVGAEGQRRLAEARVLVVGVGGLAAPVLPLLAGAGVGHLTIVDGDRVALSNLHRQTLFSEADCGRAKAVVAGERCRAINGEITVEPVVDRLTPANAPELVGRCDVVLDAADSYAVSYLLSDLCLARTIPLISASVLGLGGYVGGFCGTAPSLRAVFPTAPDSGARCETAGVLGPVVGVIGACQAQMTLNWLLAMQPSPLGQMVQYDGRSLRAISFRFDTAPEPDIAFRFVAASDLRDRDRIVDLREGAPPLHPQARRLSVEGIAADLPAPGTRLALCCATGLRAWRAAEAIKPIWPGEIVLVAASAS</sequence>